<dbReference type="PROSITE" id="PS51257">
    <property type="entry name" value="PROKAR_LIPOPROTEIN"/>
    <property type="match status" value="1"/>
</dbReference>
<accession>A0A328U422</accession>
<feature type="region of interest" description="Disordered" evidence="1">
    <location>
        <begin position="29"/>
        <end position="62"/>
    </location>
</feature>
<dbReference type="Pfam" id="PF01547">
    <property type="entry name" value="SBP_bac_1"/>
    <property type="match status" value="1"/>
</dbReference>
<dbReference type="EMBL" id="QLUW01000001">
    <property type="protein sequence ID" value="RAP77370.1"/>
    <property type="molecule type" value="Genomic_DNA"/>
</dbReference>
<feature type="chain" id="PRO_5039364897" description="Sugar ABC transporter substrate-binding protein" evidence="2">
    <location>
        <begin position="21"/>
        <end position="460"/>
    </location>
</feature>
<feature type="signal peptide" evidence="2">
    <location>
        <begin position="1"/>
        <end position="20"/>
    </location>
</feature>
<dbReference type="PANTHER" id="PTHR43649:SF12">
    <property type="entry name" value="DIACETYLCHITOBIOSE BINDING PROTEIN DASA"/>
    <property type="match status" value="1"/>
</dbReference>
<feature type="compositionally biased region" description="Low complexity" evidence="1">
    <location>
        <begin position="29"/>
        <end position="58"/>
    </location>
</feature>
<dbReference type="Proteomes" id="UP000249260">
    <property type="component" value="Unassembled WGS sequence"/>
</dbReference>
<dbReference type="InterPro" id="IPR006059">
    <property type="entry name" value="SBP"/>
</dbReference>
<organism evidence="3 4">
    <name type="scientific">Paenibacillus montanisoli</name>
    <dbReference type="NCBI Taxonomy" id="2081970"/>
    <lineage>
        <taxon>Bacteria</taxon>
        <taxon>Bacillati</taxon>
        <taxon>Bacillota</taxon>
        <taxon>Bacilli</taxon>
        <taxon>Bacillales</taxon>
        <taxon>Paenibacillaceae</taxon>
        <taxon>Paenibacillus</taxon>
    </lineage>
</organism>
<sequence>MEKWKGYMLASVVGATTLLAGCGGGNNAENANSASSNATATDSNSAATDSNAASTNSDSQEKIELRVSSGAAVEEAKAEQAAIDAFMAKNPNITVKYEPIPGDDATQKLLAGIAAGNAPDVFLIDSVLLPQFIDNNALLDLAPFTKTDPEFNKDVWYENVYNIGVRGDKLYEFPRGFTPMVVYYNKQVFDNAGVPYPQDNWTWQDFLDTAKKLTKDEDGDGKTDIYGMSADPYFYKSVPFVWQNSSDVLDKEGTTAEGYLNSPATVEAWQMYTDLVKQQISPTPSVKKALGDLWFQSGKVGMQVSGHWTLLGINDTVESGKFDISKLGVVGLPRNKERVSVMYEAGWGVASSTKHQEAAYKLAKFMSESVEGQKGRVESGLELSAVKSVQEEYSKDKPIEQVFVNEVQYARQPWGSIHPKWAEIETQIDKALEQVVVNGITVKEAMDAAVPKIDAIIKDE</sequence>
<evidence type="ECO:0000313" key="4">
    <source>
        <dbReference type="Proteomes" id="UP000249260"/>
    </source>
</evidence>
<dbReference type="InterPro" id="IPR050490">
    <property type="entry name" value="Bact_solute-bd_prot1"/>
</dbReference>
<dbReference type="PANTHER" id="PTHR43649">
    <property type="entry name" value="ARABINOSE-BINDING PROTEIN-RELATED"/>
    <property type="match status" value="1"/>
</dbReference>
<keyword evidence="4" id="KW-1185">Reference proteome</keyword>
<evidence type="ECO:0000313" key="3">
    <source>
        <dbReference type="EMBL" id="RAP77370.1"/>
    </source>
</evidence>
<dbReference type="OrthoDB" id="9782846at2"/>
<protein>
    <recommendedName>
        <fullName evidence="5">Sugar ABC transporter substrate-binding protein</fullName>
    </recommendedName>
</protein>
<dbReference type="SUPFAM" id="SSF53850">
    <property type="entry name" value="Periplasmic binding protein-like II"/>
    <property type="match status" value="1"/>
</dbReference>
<comment type="caution">
    <text evidence="3">The sequence shown here is derived from an EMBL/GenBank/DDBJ whole genome shotgun (WGS) entry which is preliminary data.</text>
</comment>
<dbReference type="AlphaFoldDB" id="A0A328U422"/>
<name>A0A328U422_9BACL</name>
<evidence type="ECO:0000256" key="2">
    <source>
        <dbReference type="SAM" id="SignalP"/>
    </source>
</evidence>
<dbReference type="Gene3D" id="3.40.190.10">
    <property type="entry name" value="Periplasmic binding protein-like II"/>
    <property type="match status" value="1"/>
</dbReference>
<gene>
    <name evidence="3" type="ORF">DL346_02460</name>
</gene>
<evidence type="ECO:0008006" key="5">
    <source>
        <dbReference type="Google" id="ProtNLM"/>
    </source>
</evidence>
<keyword evidence="2" id="KW-0732">Signal</keyword>
<evidence type="ECO:0000256" key="1">
    <source>
        <dbReference type="SAM" id="MobiDB-lite"/>
    </source>
</evidence>
<reference evidence="3 4" key="1">
    <citation type="submission" date="2018-06" db="EMBL/GenBank/DDBJ databases">
        <title>Paenibacillus montanisoli sp. nov., isolated from mountain area soil.</title>
        <authorList>
            <person name="Wu M."/>
        </authorList>
    </citation>
    <scope>NUCLEOTIDE SEQUENCE [LARGE SCALE GENOMIC DNA]</scope>
    <source>
        <strain evidence="3 4">RA17</strain>
    </source>
</reference>
<proteinExistence type="predicted"/>
<dbReference type="CDD" id="cd13585">
    <property type="entry name" value="PBP2_TMBP_like"/>
    <property type="match status" value="1"/>
</dbReference>
<dbReference type="RefSeq" id="WP_112880494.1">
    <property type="nucleotide sequence ID" value="NZ_QLUW01000001.1"/>
</dbReference>